<keyword evidence="3" id="KW-1185">Reference proteome</keyword>
<dbReference type="Proteomes" id="UP000603227">
    <property type="component" value="Unassembled WGS sequence"/>
</dbReference>
<feature type="compositionally biased region" description="Low complexity" evidence="1">
    <location>
        <begin position="16"/>
        <end position="28"/>
    </location>
</feature>
<name>A0A918ZHA4_9ACTN</name>
<accession>A0A918ZHA4</accession>
<feature type="region of interest" description="Disordered" evidence="1">
    <location>
        <begin position="182"/>
        <end position="202"/>
    </location>
</feature>
<comment type="caution">
    <text evidence="2">The sequence shown here is derived from an EMBL/GenBank/DDBJ whole genome shotgun (WGS) entry which is preliminary data.</text>
</comment>
<proteinExistence type="predicted"/>
<evidence type="ECO:0000313" key="2">
    <source>
        <dbReference type="EMBL" id="GHE51465.1"/>
    </source>
</evidence>
<feature type="region of interest" description="Disordered" evidence="1">
    <location>
        <begin position="1"/>
        <end position="36"/>
    </location>
</feature>
<gene>
    <name evidence="2" type="ORF">GCM10017771_73710</name>
</gene>
<sequence>MVSNQRKKSRDKARAARTGASRASAATGKVHRHDPVPDMSILQGLPHSAGNKLNLDFAGRLVAAARSGCGPCQTSLMGKVVQRHRATLAALAGAVYGLELNAGAQHSPSLSAATRSWSPLARSAAVSGDGTAAFVAVAQMDETQAAELLDDALTHWAAGGAGPDVFQFLDLKTDLDPQDSATKWVDGPGPGSIPVGKTDLPPDPDGVPAYAVMLATTSMPDGRPLPMLMLECETAGAGLADLRRRTDWQSWDGSQLPELDFNWRLRVDIATRTLECLAQIDPDGYDLLPHLWDASETVPLPEPFWDLLDRAQHVLVVGPVTDGEDQDAFQRAADTGELLAVVAHVRFM</sequence>
<feature type="compositionally biased region" description="Basic residues" evidence="1">
    <location>
        <begin position="1"/>
        <end position="11"/>
    </location>
</feature>
<evidence type="ECO:0000313" key="3">
    <source>
        <dbReference type="Proteomes" id="UP000603227"/>
    </source>
</evidence>
<organism evidence="2 3">
    <name type="scientific">Streptomyces capitiformicae</name>
    <dbReference type="NCBI Taxonomy" id="2014920"/>
    <lineage>
        <taxon>Bacteria</taxon>
        <taxon>Bacillati</taxon>
        <taxon>Actinomycetota</taxon>
        <taxon>Actinomycetes</taxon>
        <taxon>Kitasatosporales</taxon>
        <taxon>Streptomycetaceae</taxon>
        <taxon>Streptomyces</taxon>
    </lineage>
</organism>
<reference evidence="2" key="2">
    <citation type="submission" date="2020-09" db="EMBL/GenBank/DDBJ databases">
        <authorList>
            <person name="Sun Q."/>
            <person name="Zhou Y."/>
        </authorList>
    </citation>
    <scope>NUCLEOTIDE SEQUENCE</scope>
    <source>
        <strain evidence="2">CGMCC 4.7403</strain>
    </source>
</reference>
<protein>
    <submittedName>
        <fullName evidence="2">Uncharacterized protein</fullName>
    </submittedName>
</protein>
<dbReference type="AlphaFoldDB" id="A0A918ZHA4"/>
<reference evidence="2" key="1">
    <citation type="journal article" date="2014" name="Int. J. Syst. Evol. Microbiol.">
        <title>Complete genome sequence of Corynebacterium casei LMG S-19264T (=DSM 44701T), isolated from a smear-ripened cheese.</title>
        <authorList>
            <consortium name="US DOE Joint Genome Institute (JGI-PGF)"/>
            <person name="Walter F."/>
            <person name="Albersmeier A."/>
            <person name="Kalinowski J."/>
            <person name="Ruckert C."/>
        </authorList>
    </citation>
    <scope>NUCLEOTIDE SEQUENCE</scope>
    <source>
        <strain evidence="2">CGMCC 4.7403</strain>
    </source>
</reference>
<dbReference type="RefSeq" id="WP_189786767.1">
    <property type="nucleotide sequence ID" value="NZ_BNAT01000036.1"/>
</dbReference>
<evidence type="ECO:0000256" key="1">
    <source>
        <dbReference type="SAM" id="MobiDB-lite"/>
    </source>
</evidence>
<dbReference type="EMBL" id="BNAT01000036">
    <property type="protein sequence ID" value="GHE51465.1"/>
    <property type="molecule type" value="Genomic_DNA"/>
</dbReference>